<name>A0A396RL43_9SPHN</name>
<feature type="compositionally biased region" description="Low complexity" evidence="1">
    <location>
        <begin position="208"/>
        <end position="219"/>
    </location>
</feature>
<accession>A0A396RL43</accession>
<feature type="region of interest" description="Disordered" evidence="1">
    <location>
        <begin position="208"/>
        <end position="230"/>
    </location>
</feature>
<evidence type="ECO:0000259" key="2">
    <source>
        <dbReference type="PROSITE" id="PS51724"/>
    </source>
</evidence>
<dbReference type="PANTHER" id="PTHR45011">
    <property type="entry name" value="DAP3-BINDING CELL DEATH ENHANCER 1"/>
    <property type="match status" value="1"/>
</dbReference>
<dbReference type="InterPro" id="IPR007730">
    <property type="entry name" value="SPOR-like_dom"/>
</dbReference>
<evidence type="ECO:0000313" key="4">
    <source>
        <dbReference type="Proteomes" id="UP000266693"/>
    </source>
</evidence>
<sequence length="305" mass="32688">MTHMSIALTLFLALAAASQQKTPEPVVKQGVEAWERGEFKAATDMWRSPAIAGDADAQFNLGQAYKLGRGVPADLRQAEDWYRRAALQGHTKAQDNYGLLLYQNGRRKEAMPVLETSANRGEPRAQYVYGTELFNGELVAKDWVRAYAMMTRASTAGIPRASENLAQMDRFIPAPERQKGIELARTMERTPSRAQIAAVAPEEAAIPAPKPAAPVATKPKPAPRPPVAGGPWRVQLGAFSETGRARSAWSDLSGKVAALDGLEPDYVKAGPITRLQARGLSSSAAASAVCAKVKASGGQCLVVKP</sequence>
<dbReference type="SUPFAM" id="SSF81901">
    <property type="entry name" value="HCP-like"/>
    <property type="match status" value="1"/>
</dbReference>
<dbReference type="Pfam" id="PF08238">
    <property type="entry name" value="Sel1"/>
    <property type="match status" value="2"/>
</dbReference>
<protein>
    <recommendedName>
        <fullName evidence="2">SPOR domain-containing protein</fullName>
    </recommendedName>
</protein>
<keyword evidence="4" id="KW-1185">Reference proteome</keyword>
<organism evidence="3 4">
    <name type="scientific">Sphingomonas gilva</name>
    <dbReference type="NCBI Taxonomy" id="2305907"/>
    <lineage>
        <taxon>Bacteria</taxon>
        <taxon>Pseudomonadati</taxon>
        <taxon>Pseudomonadota</taxon>
        <taxon>Alphaproteobacteria</taxon>
        <taxon>Sphingomonadales</taxon>
        <taxon>Sphingomonadaceae</taxon>
        <taxon>Sphingomonas</taxon>
    </lineage>
</organism>
<dbReference type="AlphaFoldDB" id="A0A396RL43"/>
<dbReference type="Proteomes" id="UP000266693">
    <property type="component" value="Unassembled WGS sequence"/>
</dbReference>
<gene>
    <name evidence="3" type="ORF">D1610_12955</name>
</gene>
<evidence type="ECO:0000313" key="3">
    <source>
        <dbReference type="EMBL" id="RHW17028.1"/>
    </source>
</evidence>
<dbReference type="InterPro" id="IPR011990">
    <property type="entry name" value="TPR-like_helical_dom_sf"/>
</dbReference>
<dbReference type="PANTHER" id="PTHR45011:SF1">
    <property type="entry name" value="DAP3-BINDING CELL DEATH ENHANCER 1"/>
    <property type="match status" value="1"/>
</dbReference>
<dbReference type="GO" id="GO:0042834">
    <property type="term" value="F:peptidoglycan binding"/>
    <property type="evidence" value="ECO:0007669"/>
    <property type="project" value="InterPro"/>
</dbReference>
<dbReference type="InterPro" id="IPR036680">
    <property type="entry name" value="SPOR-like_sf"/>
</dbReference>
<dbReference type="SMART" id="SM00671">
    <property type="entry name" value="SEL1"/>
    <property type="match status" value="2"/>
</dbReference>
<feature type="domain" description="SPOR" evidence="2">
    <location>
        <begin position="226"/>
        <end position="305"/>
    </location>
</feature>
<dbReference type="Gene3D" id="3.30.70.1070">
    <property type="entry name" value="Sporulation related repeat"/>
    <property type="match status" value="1"/>
</dbReference>
<proteinExistence type="predicted"/>
<dbReference type="EMBL" id="QWLV01000006">
    <property type="protein sequence ID" value="RHW17028.1"/>
    <property type="molecule type" value="Genomic_DNA"/>
</dbReference>
<dbReference type="OrthoDB" id="112232at2"/>
<comment type="caution">
    <text evidence="3">The sequence shown here is derived from an EMBL/GenBank/DDBJ whole genome shotgun (WGS) entry which is preliminary data.</text>
</comment>
<evidence type="ECO:0000256" key="1">
    <source>
        <dbReference type="SAM" id="MobiDB-lite"/>
    </source>
</evidence>
<dbReference type="InterPro" id="IPR006597">
    <property type="entry name" value="Sel1-like"/>
</dbReference>
<dbReference type="Gene3D" id="1.25.40.10">
    <property type="entry name" value="Tetratricopeptide repeat domain"/>
    <property type="match status" value="1"/>
</dbReference>
<dbReference type="SUPFAM" id="SSF110997">
    <property type="entry name" value="Sporulation related repeat"/>
    <property type="match status" value="1"/>
</dbReference>
<dbReference type="InterPro" id="IPR052748">
    <property type="entry name" value="ISR_Activator"/>
</dbReference>
<reference evidence="3 4" key="1">
    <citation type="submission" date="2018-08" db="EMBL/GenBank/DDBJ databases">
        <title>The multiple taxonomic identification of Sphingomonas gilva.</title>
        <authorList>
            <person name="Zhu D."/>
            <person name="Zheng S."/>
        </authorList>
    </citation>
    <scope>NUCLEOTIDE SEQUENCE [LARGE SCALE GENOMIC DNA]</scope>
    <source>
        <strain evidence="3 4">ZDH117</strain>
    </source>
</reference>
<dbReference type="Pfam" id="PF05036">
    <property type="entry name" value="SPOR"/>
    <property type="match status" value="1"/>
</dbReference>
<dbReference type="PROSITE" id="PS51724">
    <property type="entry name" value="SPOR"/>
    <property type="match status" value="1"/>
</dbReference>